<organism evidence="3 4">
    <name type="scientific">Cyclotella atomus</name>
    <dbReference type="NCBI Taxonomy" id="382360"/>
    <lineage>
        <taxon>Eukaryota</taxon>
        <taxon>Sar</taxon>
        <taxon>Stramenopiles</taxon>
        <taxon>Ochrophyta</taxon>
        <taxon>Bacillariophyta</taxon>
        <taxon>Coscinodiscophyceae</taxon>
        <taxon>Thalassiosirophycidae</taxon>
        <taxon>Stephanodiscales</taxon>
        <taxon>Stephanodiscaceae</taxon>
        <taxon>Cyclotella</taxon>
    </lineage>
</organism>
<dbReference type="Gene3D" id="1.10.238.10">
    <property type="entry name" value="EF-hand"/>
    <property type="match status" value="1"/>
</dbReference>
<dbReference type="InterPro" id="IPR011992">
    <property type="entry name" value="EF-hand-dom_pair"/>
</dbReference>
<dbReference type="InterPro" id="IPR002048">
    <property type="entry name" value="EF_hand_dom"/>
</dbReference>
<keyword evidence="1" id="KW-0106">Calcium</keyword>
<evidence type="ECO:0000313" key="3">
    <source>
        <dbReference type="EMBL" id="KAL3792021.1"/>
    </source>
</evidence>
<evidence type="ECO:0000256" key="1">
    <source>
        <dbReference type="ARBA" id="ARBA00022837"/>
    </source>
</evidence>
<sequence length="88" mass="9731">MEPWPWTGVLETIAKHYDLEPTGGLFGLETFARIFDTIDADRGGSVDMGEMYEALQDAGMDITEEESTLCLVSSTRMVTKPLSLGHFT</sequence>
<keyword evidence="4" id="KW-1185">Reference proteome</keyword>
<feature type="domain" description="EF-hand" evidence="2">
    <location>
        <begin position="26"/>
        <end position="61"/>
    </location>
</feature>
<dbReference type="Proteomes" id="UP001530400">
    <property type="component" value="Unassembled WGS sequence"/>
</dbReference>
<dbReference type="PROSITE" id="PS50222">
    <property type="entry name" value="EF_HAND_2"/>
    <property type="match status" value="1"/>
</dbReference>
<accession>A0ABD3PXP9</accession>
<dbReference type="InterPro" id="IPR018247">
    <property type="entry name" value="EF_Hand_1_Ca_BS"/>
</dbReference>
<evidence type="ECO:0000259" key="2">
    <source>
        <dbReference type="PROSITE" id="PS50222"/>
    </source>
</evidence>
<dbReference type="PROSITE" id="PS00018">
    <property type="entry name" value="EF_HAND_1"/>
    <property type="match status" value="1"/>
</dbReference>
<dbReference type="EMBL" id="JALLPJ020000439">
    <property type="protein sequence ID" value="KAL3792021.1"/>
    <property type="molecule type" value="Genomic_DNA"/>
</dbReference>
<dbReference type="SUPFAM" id="SSF47473">
    <property type="entry name" value="EF-hand"/>
    <property type="match status" value="1"/>
</dbReference>
<dbReference type="AlphaFoldDB" id="A0ABD3PXP9"/>
<evidence type="ECO:0000313" key="4">
    <source>
        <dbReference type="Proteomes" id="UP001530400"/>
    </source>
</evidence>
<reference evidence="3 4" key="1">
    <citation type="submission" date="2024-10" db="EMBL/GenBank/DDBJ databases">
        <title>Updated reference genomes for cyclostephanoid diatoms.</title>
        <authorList>
            <person name="Roberts W.R."/>
            <person name="Alverson A.J."/>
        </authorList>
    </citation>
    <scope>NUCLEOTIDE SEQUENCE [LARGE SCALE GENOMIC DNA]</scope>
    <source>
        <strain evidence="3 4">AJA010-31</strain>
    </source>
</reference>
<comment type="caution">
    <text evidence="3">The sequence shown here is derived from an EMBL/GenBank/DDBJ whole genome shotgun (WGS) entry which is preliminary data.</text>
</comment>
<gene>
    <name evidence="3" type="ORF">ACHAWO_003977</name>
</gene>
<name>A0ABD3PXP9_9STRA</name>
<proteinExistence type="predicted"/>
<protein>
    <recommendedName>
        <fullName evidence="2">EF-hand domain-containing protein</fullName>
    </recommendedName>
</protein>